<dbReference type="InterPro" id="IPR006300">
    <property type="entry name" value="FlgB"/>
</dbReference>
<dbReference type="Proteomes" id="UP001597295">
    <property type="component" value="Unassembled WGS sequence"/>
</dbReference>
<comment type="subcellular location">
    <subcellularLocation>
        <location evidence="1 6">Bacterial flagellum basal body</location>
    </subcellularLocation>
</comment>
<name>A0ABW5DMV0_9PROT</name>
<evidence type="ECO:0000256" key="3">
    <source>
        <dbReference type="ARBA" id="ARBA00014376"/>
    </source>
</evidence>
<evidence type="ECO:0000259" key="7">
    <source>
        <dbReference type="Pfam" id="PF00460"/>
    </source>
</evidence>
<keyword evidence="8" id="KW-0282">Flagellum</keyword>
<dbReference type="NCBIfam" id="TIGR01396">
    <property type="entry name" value="FlgB"/>
    <property type="match status" value="1"/>
</dbReference>
<evidence type="ECO:0000256" key="1">
    <source>
        <dbReference type="ARBA" id="ARBA00004117"/>
    </source>
</evidence>
<evidence type="ECO:0000256" key="6">
    <source>
        <dbReference type="PIRNR" id="PIRNR002889"/>
    </source>
</evidence>
<dbReference type="RefSeq" id="WP_379875317.1">
    <property type="nucleotide sequence ID" value="NZ_JBHUIP010000004.1"/>
</dbReference>
<feature type="domain" description="Flagellar basal body rod protein N-terminal" evidence="7">
    <location>
        <begin position="24"/>
        <end position="39"/>
    </location>
</feature>
<dbReference type="InterPro" id="IPR001444">
    <property type="entry name" value="Flag_bb_rod_N"/>
</dbReference>
<evidence type="ECO:0000256" key="2">
    <source>
        <dbReference type="ARBA" id="ARBA00009677"/>
    </source>
</evidence>
<evidence type="ECO:0000313" key="9">
    <source>
        <dbReference type="Proteomes" id="UP001597295"/>
    </source>
</evidence>
<reference evidence="9" key="1">
    <citation type="journal article" date="2019" name="Int. J. Syst. Evol. Microbiol.">
        <title>The Global Catalogue of Microorganisms (GCM) 10K type strain sequencing project: providing services to taxonomists for standard genome sequencing and annotation.</title>
        <authorList>
            <consortium name="The Broad Institute Genomics Platform"/>
            <consortium name="The Broad Institute Genome Sequencing Center for Infectious Disease"/>
            <person name="Wu L."/>
            <person name="Ma J."/>
        </authorList>
    </citation>
    <scope>NUCLEOTIDE SEQUENCE [LARGE SCALE GENOMIC DNA]</scope>
    <source>
        <strain evidence="9">CGMCC 1.19062</strain>
    </source>
</reference>
<keyword evidence="4 6" id="KW-0975">Bacterial flagellum</keyword>
<dbReference type="Pfam" id="PF00460">
    <property type="entry name" value="Flg_bb_rod"/>
    <property type="match status" value="1"/>
</dbReference>
<comment type="caution">
    <text evidence="8">The sequence shown here is derived from an EMBL/GenBank/DDBJ whole genome shotgun (WGS) entry which is preliminary data.</text>
</comment>
<accession>A0ABW5DMV0</accession>
<keyword evidence="8" id="KW-0969">Cilium</keyword>
<proteinExistence type="inferred from homology"/>
<comment type="similarity">
    <text evidence="2 6">Belongs to the flagella basal body rod proteins family.</text>
</comment>
<evidence type="ECO:0000313" key="8">
    <source>
        <dbReference type="EMBL" id="MFD2262367.1"/>
    </source>
</evidence>
<evidence type="ECO:0000256" key="4">
    <source>
        <dbReference type="ARBA" id="ARBA00023143"/>
    </source>
</evidence>
<organism evidence="8 9">
    <name type="scientific">Lacibacterium aquatile</name>
    <dbReference type="NCBI Taxonomy" id="1168082"/>
    <lineage>
        <taxon>Bacteria</taxon>
        <taxon>Pseudomonadati</taxon>
        <taxon>Pseudomonadota</taxon>
        <taxon>Alphaproteobacteria</taxon>
        <taxon>Rhodospirillales</taxon>
        <taxon>Rhodospirillaceae</taxon>
    </lineage>
</organism>
<protein>
    <recommendedName>
        <fullName evidence="3 6">Flagellar basal body rod protein FlgB</fullName>
    </recommendedName>
</protein>
<gene>
    <name evidence="8" type="primary">flgB</name>
    <name evidence="8" type="ORF">ACFSM5_05660</name>
</gene>
<keyword evidence="8" id="KW-0966">Cell projection</keyword>
<dbReference type="PIRSF" id="PIRSF002889">
    <property type="entry name" value="Rod_FlgB"/>
    <property type="match status" value="1"/>
</dbReference>
<keyword evidence="9" id="KW-1185">Reference proteome</keyword>
<comment type="function">
    <text evidence="5 6">Structural component of flagellum, the bacterial motility apparatus. Part of the rod structure of flagellar basal body.</text>
</comment>
<comment type="subunit">
    <text evidence="6">The basal body constitutes a major portion of the flagellar organelle and consists of a number of rings mounted on a central rod.</text>
</comment>
<evidence type="ECO:0000256" key="5">
    <source>
        <dbReference type="ARBA" id="ARBA00024934"/>
    </source>
</evidence>
<dbReference type="EMBL" id="JBHUIP010000004">
    <property type="protein sequence ID" value="MFD2262367.1"/>
    <property type="molecule type" value="Genomic_DNA"/>
</dbReference>
<sequence>MIGSKPTLFALIDQRMNYLGERHKVLTQNIANADTPGYQARDLRDANFLQALRSAQSNMPLAQTQSGHLPPLRAGSNFAVDKVKKPYETSTDGNGVVIEEQMMKATQNSSDYQVATELYHKYIGMLKTAASRGMG</sequence>